<dbReference type="Gene3D" id="3.30.565.10">
    <property type="entry name" value="Histidine kinase-like ATPase, C-terminal domain"/>
    <property type="match status" value="1"/>
</dbReference>
<dbReference type="OrthoDB" id="1931120at2"/>
<dbReference type="InterPro" id="IPR003594">
    <property type="entry name" value="HATPase_dom"/>
</dbReference>
<evidence type="ECO:0000313" key="7">
    <source>
        <dbReference type="EMBL" id="GGF11014.1"/>
    </source>
</evidence>
<dbReference type="Proteomes" id="UP000650994">
    <property type="component" value="Unassembled WGS sequence"/>
</dbReference>
<protein>
    <recommendedName>
        <fullName evidence="2">histidine kinase</fullName>
        <ecNumber evidence="2">2.7.13.3</ecNumber>
    </recommendedName>
</protein>
<dbReference type="EMBL" id="BMFL01000031">
    <property type="protein sequence ID" value="GGF11014.1"/>
    <property type="molecule type" value="Genomic_DNA"/>
</dbReference>
<evidence type="ECO:0000256" key="3">
    <source>
        <dbReference type="ARBA" id="ARBA00022679"/>
    </source>
</evidence>
<reference evidence="9" key="2">
    <citation type="submission" date="2016-11" db="EMBL/GenBank/DDBJ databases">
        <authorList>
            <person name="Varghese N."/>
            <person name="Submissions S."/>
        </authorList>
    </citation>
    <scope>NUCLEOTIDE SEQUENCE [LARGE SCALE GENOMIC DNA]</scope>
    <source>
        <strain evidence="9">DSM 27989</strain>
    </source>
</reference>
<dbReference type="InterPro" id="IPR004358">
    <property type="entry name" value="Sig_transdc_His_kin-like_C"/>
</dbReference>
<dbReference type="PROSITE" id="PS50109">
    <property type="entry name" value="HIS_KIN"/>
    <property type="match status" value="1"/>
</dbReference>
<dbReference type="GO" id="GO:0000156">
    <property type="term" value="F:phosphorelay response regulator activity"/>
    <property type="evidence" value="ECO:0007669"/>
    <property type="project" value="TreeGrafter"/>
</dbReference>
<reference evidence="7" key="5">
    <citation type="submission" date="2024-05" db="EMBL/GenBank/DDBJ databases">
        <authorList>
            <person name="Sun Q."/>
            <person name="Zhou Y."/>
        </authorList>
    </citation>
    <scope>NUCLEOTIDE SEQUENCE</scope>
    <source>
        <strain evidence="7">CGMCC 1.12707</strain>
    </source>
</reference>
<comment type="catalytic activity">
    <reaction evidence="1">
        <text>ATP + protein L-histidine = ADP + protein N-phospho-L-histidine.</text>
        <dbReference type="EC" id="2.7.13.3"/>
    </reaction>
</comment>
<evidence type="ECO:0000256" key="4">
    <source>
        <dbReference type="ARBA" id="ARBA00022777"/>
    </source>
</evidence>
<keyword evidence="3" id="KW-0808">Transferase</keyword>
<dbReference type="EMBL" id="FRBH01000016">
    <property type="protein sequence ID" value="SHL71912.1"/>
    <property type="molecule type" value="Genomic_DNA"/>
</dbReference>
<feature type="domain" description="Histidine kinase" evidence="6">
    <location>
        <begin position="229"/>
        <end position="441"/>
    </location>
</feature>
<dbReference type="InterPro" id="IPR050351">
    <property type="entry name" value="BphY/WalK/GraS-like"/>
</dbReference>
<dbReference type="AlphaFoldDB" id="A0A1M7CXE4"/>
<gene>
    <name evidence="7" type="ORF">GCM10010984_30170</name>
    <name evidence="8" type="ORF">SAMN05443634_1164</name>
</gene>
<keyword evidence="5" id="KW-0472">Membrane</keyword>
<evidence type="ECO:0000256" key="2">
    <source>
        <dbReference type="ARBA" id="ARBA00012438"/>
    </source>
</evidence>
<dbReference type="PANTHER" id="PTHR42878">
    <property type="entry name" value="TWO-COMPONENT HISTIDINE KINASE"/>
    <property type="match status" value="1"/>
</dbReference>
<keyword evidence="10" id="KW-1185">Reference proteome</keyword>
<proteinExistence type="predicted"/>
<dbReference type="PANTHER" id="PTHR42878:SF15">
    <property type="entry name" value="BACTERIOPHYTOCHROME"/>
    <property type="match status" value="1"/>
</dbReference>
<dbReference type="EC" id="2.7.13.3" evidence="2"/>
<keyword evidence="5" id="KW-1133">Transmembrane helix</keyword>
<dbReference type="Pfam" id="PF02518">
    <property type="entry name" value="HATPase_c"/>
    <property type="match status" value="1"/>
</dbReference>
<dbReference type="InterPro" id="IPR005467">
    <property type="entry name" value="His_kinase_dom"/>
</dbReference>
<reference evidence="8" key="3">
    <citation type="submission" date="2016-11" db="EMBL/GenBank/DDBJ databases">
        <authorList>
            <person name="Jaros S."/>
            <person name="Januszkiewicz K."/>
            <person name="Wedrychowicz H."/>
        </authorList>
    </citation>
    <scope>NUCLEOTIDE SEQUENCE [LARGE SCALE GENOMIC DNA]</scope>
    <source>
        <strain evidence="8">DSM 27989</strain>
    </source>
</reference>
<evidence type="ECO:0000313" key="8">
    <source>
        <dbReference type="EMBL" id="SHL71912.1"/>
    </source>
</evidence>
<feature type="transmembrane region" description="Helical" evidence="5">
    <location>
        <begin position="6"/>
        <end position="29"/>
    </location>
</feature>
<dbReference type="InterPro" id="IPR036890">
    <property type="entry name" value="HATPase_C_sf"/>
</dbReference>
<evidence type="ECO:0000313" key="10">
    <source>
        <dbReference type="Proteomes" id="UP000650994"/>
    </source>
</evidence>
<dbReference type="SUPFAM" id="SSF55874">
    <property type="entry name" value="ATPase domain of HSP90 chaperone/DNA topoisomerase II/histidine kinase"/>
    <property type="match status" value="1"/>
</dbReference>
<dbReference type="SMART" id="SM00387">
    <property type="entry name" value="HATPase_c"/>
    <property type="match status" value="1"/>
</dbReference>
<evidence type="ECO:0000256" key="1">
    <source>
        <dbReference type="ARBA" id="ARBA00000085"/>
    </source>
</evidence>
<dbReference type="InterPro" id="IPR000014">
    <property type="entry name" value="PAS"/>
</dbReference>
<dbReference type="PRINTS" id="PR00344">
    <property type="entry name" value="BCTRLSENSOR"/>
</dbReference>
<reference evidence="10" key="4">
    <citation type="journal article" date="2019" name="Int. J. Syst. Evol. Microbiol.">
        <title>The Global Catalogue of Microorganisms (GCM) 10K type strain sequencing project: providing services to taxonomists for standard genome sequencing and annotation.</title>
        <authorList>
            <consortium name="The Broad Institute Genomics Platform"/>
            <consortium name="The Broad Institute Genome Sequencing Center for Infectious Disease"/>
            <person name="Wu L."/>
            <person name="Ma J."/>
        </authorList>
    </citation>
    <scope>NUCLEOTIDE SEQUENCE [LARGE SCALE GENOMIC DNA]</scope>
    <source>
        <strain evidence="10">CGMCC 1.12707</strain>
    </source>
</reference>
<dbReference type="STRING" id="1434701.SAMN05443634_1164"/>
<feature type="transmembrane region" description="Helical" evidence="5">
    <location>
        <begin position="36"/>
        <end position="54"/>
    </location>
</feature>
<evidence type="ECO:0000313" key="9">
    <source>
        <dbReference type="Proteomes" id="UP000184120"/>
    </source>
</evidence>
<evidence type="ECO:0000256" key="5">
    <source>
        <dbReference type="SAM" id="Phobius"/>
    </source>
</evidence>
<keyword evidence="5" id="KW-0812">Transmembrane</keyword>
<organism evidence="8 9">
    <name type="scientific">Chishuiella changwenlii</name>
    <dbReference type="NCBI Taxonomy" id="1434701"/>
    <lineage>
        <taxon>Bacteria</taxon>
        <taxon>Pseudomonadati</taxon>
        <taxon>Bacteroidota</taxon>
        <taxon>Flavobacteriia</taxon>
        <taxon>Flavobacteriales</taxon>
        <taxon>Weeksellaceae</taxon>
        <taxon>Chishuiella</taxon>
    </lineage>
</organism>
<evidence type="ECO:0000259" key="6">
    <source>
        <dbReference type="PROSITE" id="PS50109"/>
    </source>
</evidence>
<dbReference type="GO" id="GO:0004673">
    <property type="term" value="F:protein histidine kinase activity"/>
    <property type="evidence" value="ECO:0007669"/>
    <property type="project" value="UniProtKB-EC"/>
</dbReference>
<dbReference type="Proteomes" id="UP000184120">
    <property type="component" value="Unassembled WGS sequence"/>
</dbReference>
<dbReference type="RefSeq" id="WP_072934048.1">
    <property type="nucleotide sequence ID" value="NZ_BMFL01000031.1"/>
</dbReference>
<dbReference type="GO" id="GO:0030295">
    <property type="term" value="F:protein kinase activator activity"/>
    <property type="evidence" value="ECO:0007669"/>
    <property type="project" value="TreeGrafter"/>
</dbReference>
<sequence>MKKLNFNISLVIRILIITILLFFIAFFILKKYPFSITLLLIITSIVLIETILFIQKNISQNQKIIHALLHDDFSLNISQSESKKENSTVKLYQKIKDEHTFNSSKEILYHQLLNAVSSGFLILKKEENDRKIIFMNKHFQNMFNIPQLSSWNYLKKFIPQFTNALEERQFEEIKTTIDIQINGEERQTYVIQNSKTQITNEEYDVIFLDSIQRVIDVTEKEAWMNIMKVIAHEIINSLTPIYSLANTTKMYFESDELDKQDYEDIKLSLDTIMNRSQHLQTFIDQYRQLTMLPSPIKSIHNLSEIIQAIQQSFRNEFIEKNINFTSSVSYEITVNVDRIQLEQVFINLIKNAIYSVENSPERLIEISTIQSENRLQIIVHDSGNLIDETIVSKIFLPFYTTRKNGAGIGLTLSKTIIEAHKGYLFYKQNNGIKQFVIVLGI</sequence>
<dbReference type="GO" id="GO:0007234">
    <property type="term" value="P:osmosensory signaling via phosphorelay pathway"/>
    <property type="evidence" value="ECO:0007669"/>
    <property type="project" value="TreeGrafter"/>
</dbReference>
<reference evidence="7" key="1">
    <citation type="journal article" date="2014" name="Int. J. Syst. Evol. Microbiol.">
        <title>Complete genome of a new Firmicutes species belonging to the dominant human colonic microbiota ('Ruminococcus bicirculans') reveals two chromosomes and a selective capacity to utilize plant glucans.</title>
        <authorList>
            <consortium name="NISC Comparative Sequencing Program"/>
            <person name="Wegmann U."/>
            <person name="Louis P."/>
            <person name="Goesmann A."/>
            <person name="Henrissat B."/>
            <person name="Duncan S.H."/>
            <person name="Flint H.J."/>
        </authorList>
    </citation>
    <scope>NUCLEOTIDE SEQUENCE</scope>
    <source>
        <strain evidence="7">CGMCC 1.12707</strain>
    </source>
</reference>
<name>A0A1M7CXE4_9FLAO</name>
<keyword evidence="4 8" id="KW-0418">Kinase</keyword>
<accession>A0A1M7CXE4</accession>
<dbReference type="Pfam" id="PF13188">
    <property type="entry name" value="PAS_8"/>
    <property type="match status" value="1"/>
</dbReference>